<feature type="compositionally biased region" description="Low complexity" evidence="2">
    <location>
        <begin position="1238"/>
        <end position="1252"/>
    </location>
</feature>
<accession>A0A9P3LIX5</accession>
<dbReference type="PANTHER" id="PTHR18867">
    <property type="entry name" value="RAD50"/>
    <property type="match status" value="1"/>
</dbReference>
<feature type="compositionally biased region" description="Low complexity" evidence="2">
    <location>
        <begin position="1949"/>
        <end position="1966"/>
    </location>
</feature>
<feature type="compositionally biased region" description="Polar residues" evidence="2">
    <location>
        <begin position="3685"/>
        <end position="3694"/>
    </location>
</feature>
<feature type="compositionally biased region" description="Polar residues" evidence="2">
    <location>
        <begin position="121"/>
        <end position="151"/>
    </location>
</feature>
<evidence type="ECO:0008006" key="5">
    <source>
        <dbReference type="Google" id="ProtNLM"/>
    </source>
</evidence>
<feature type="compositionally biased region" description="Acidic residues" evidence="2">
    <location>
        <begin position="1088"/>
        <end position="1120"/>
    </location>
</feature>
<feature type="compositionally biased region" description="Acidic residues" evidence="2">
    <location>
        <begin position="2030"/>
        <end position="2043"/>
    </location>
</feature>
<dbReference type="GO" id="GO:0051880">
    <property type="term" value="F:G-quadruplex DNA binding"/>
    <property type="evidence" value="ECO:0007669"/>
    <property type="project" value="TreeGrafter"/>
</dbReference>
<feature type="compositionally biased region" description="Low complexity" evidence="2">
    <location>
        <begin position="180"/>
        <end position="204"/>
    </location>
</feature>
<feature type="compositionally biased region" description="Low complexity" evidence="2">
    <location>
        <begin position="393"/>
        <end position="420"/>
    </location>
</feature>
<feature type="compositionally biased region" description="Polar residues" evidence="2">
    <location>
        <begin position="67"/>
        <end position="97"/>
    </location>
</feature>
<feature type="region of interest" description="Disordered" evidence="2">
    <location>
        <begin position="2486"/>
        <end position="2527"/>
    </location>
</feature>
<feature type="compositionally biased region" description="Basic and acidic residues" evidence="2">
    <location>
        <begin position="972"/>
        <end position="985"/>
    </location>
</feature>
<feature type="region of interest" description="Disordered" evidence="2">
    <location>
        <begin position="243"/>
        <end position="368"/>
    </location>
</feature>
<feature type="region of interest" description="Disordered" evidence="2">
    <location>
        <begin position="1907"/>
        <end position="2077"/>
    </location>
</feature>
<feature type="compositionally biased region" description="Low complexity" evidence="2">
    <location>
        <begin position="303"/>
        <end position="365"/>
    </location>
</feature>
<feature type="region of interest" description="Disordered" evidence="2">
    <location>
        <begin position="601"/>
        <end position="635"/>
    </location>
</feature>
<sequence>MPRSPASESTYPESTLGPQSPIFGTASFSTFTTTALTSLWPGSRRNQSESSSCLSDGASVLEHDNVETSSTVHGGSQPTASSHTYGQPSYSRSTSSLTERDYTYPSTSTLSSSYHVRSPTDPYTTSTQPSSVPSRTQSFSNNTFTPLSSQSHTRDVRSQSFSDQSQSTPTRHSASSAPYTSTLPSTIPSTLSSSQLQSHHASSTGSVSRRTAGELIALYEERAGRAASPHPFPAHMNQSLHARTLSAPSERPASPTKAPTVSTATLGMPGALSRSRGTPSTDSRSRSDAKSEVSAWSFGSGSGSNTQSQTRTRSRSPTSRTRSPTSRTRSGTSRTRSGTSPSARTRASSPGKSAASGWSYSSSGAGPSGGGGGGILGAISGFVGLSGSRTAYSASARTRSPSPRTHSRTGTSRTGSPSRTYARRRSRSTSLGRSAFSGARRARSRSGRSRSVSPERRVEESESTEELGEMGPLAHDNPDEPVYEAPVWYYNVHRLAHYTWERGHAQLFPHMLVVRWTEPSGLIAEVKLDLLSCVEIRTVRPSGAARDVRVEALREDGRVESVRLMTFELGYSDSLERLGAETRVEMGAWFDAIQTVFTGNMSLSSGSHQPDPEPESPYEETLSPADEPSEVASDVQIGSRSTIYISSSPRAGGAGLRAEVVQARSATPPLDVTVGSWRRRTQARSEVSTLESAAVTTHTTSSRPTATTSSHPTNTATDTFSSLASRPSARTLFDIGSGTGTDVVASTLSLRGTAERSLLGDSCHSLSSYDRSYSSFDRSYSSFDRGASGDRPASPSTVRAHETGQSRATLTQADFYSALQPQATGSQRHPPYPGTPYARAGDVSQDESDYATAPSPDASFVSLDPVEDLPGEDADAFFAAGATPPRSYSPGSRIGYYGAVWDGDQLLSRAGSDVGVSEVGGSERVASEVGAPTERGTEAPPGLAPPSEVEEEAEVVVEEEAEEVVQEEVEEEKPPTEVAPEKSIPEPDATASAAQVPLPPSVYTPSAVTSILPTGPPTESARSDALSSLSLSGPELTQLPGSHSDDASQNPEAMPTPAVLDAVSARLAGEVVPESMLGSEVSEHETEQEPEPEPEPEAEPEAEPEPEPAAEPEPEPEPQESEPAPEQGPEPEPAPQEEPAREPSEPADPVDAPKSPSVATSWGAETDGTYDSSVLHASPSLRSSGARSVLTHLDHSDAASSAPLVSPHSTSLGTQFTDDVAEEEEMEGARTPVGRAPSVSDAASSLDRSSSATTEDTESVWSSGPPSVPSNTMNTLSDQQRRGSLIASDAISSLSLASSILGRSVGEDASNVGVEEVEQKEYVEIAISPHMEGIMISRPPSTHSVSISAEPPVGHKGVGADNSKFDVEELSPRFKNLTTTFRMMLNEETQRLLSYFDERGALNEKGLDDVRGAQSELLALFRDAQAKPEKLPEAAKVDFATSPIMVARMEASTSPIPSEAVERSLSPILLTTYADAQMSTSPLAKKSHVRITLLSPPRKRAMTPESVVGSFLSSHHSDEASEVPAEGLSIERVWEEREEAASPLSPSSIMSDTASSSSRQTVIRAPPSRVSTRRRVSSPPATIPGFNGPELDDVSPADSVSSVGVDAPQPQVLEQSAEQRSILLAPVDESVHRSIQMPIPLRAVPFEGSLADFMENHVPPTDSEERTEVAQRIDTPAVEKHDQGTSPLVFEDDLPAPTPKQSTVVVESEVAESEVILPPEKAAIATSDKGTSPLVPPMEPVAESDIAEDDVLSTTEKAISPIVPPTEPAAESDIADDDIVSTTDKAISPMVPPTEPPQLEDDAASTTEKAVSPVVSASEPEPEVVALDMPPVKVEMGTSPLIFPVTPIPQEQELIEEELAPIQEALEEAAPEVVEEPAAEPVEDVQVEPVEEAQPIEMVEVGISPIVPTPVLADGDEDAALEDEDEEEDEVSPATTVKPLPAKVDVACETEVPVEAPTPEPAVEVPISPEDEPVEEAPVPEPVVEVQTPVEDEPVEEAPLPVAEVEVEPEASEPAADSEPLEEPVPQPDVTDDASPEIAEEEAVTSPTIEPAPELVRDIVSPPDSPAPATPQLSSTKDLVVLLEELRKSREESQHFKEKWEQAQGRWDEAQGKWDQVQGKWEQVQGKWEQVQGKWDQVQDDEGRYRQASITVQMELSAKVDKMMDLFESFSKQDFATKYSGAIPSVQSLPPGFVPQPQAQTPWWYHPQTGQLYPVMSAISPAQVPIPPTPGQPVVVPAMPSSSGSSSSLSSRSSTPSTLRTTTDLPLPSLDMPHLYSTFPAPQPQLPISMDEVIPSPPVFHMPPVQMPTPVVHVVMPEPVIPPTLSDTSFRPETRSVDIRDVPLPADFEFPPASEAASVEPAAATPRPATPAPVIPPEPSPVSQPREIILALPVEAAAEMPATPGPSEDVTRPEDVRDAMPEPPVLPADVDVTPESDSLSDTDTPRPSHVALEAPAEVAPTFADGLPQSAPNTVKARAIDLDEEVDAETEAPANVPSSAVIVPSALPGSPHRVPLPPSPSRSSLGDGEAISQQIWDAANDLRLAVQTTLSAAQGAEAYSRQAQEILGIVRTQGAECTRQLEECIRLRDAARVDKEEAQADRLQAQTLREEAAAERVRDISEREAKIEQLEQELAELHAQVEEQKQLHETADAEREATRATADAEREARIQVLEEELASVRAEREQEKEARAMEDAERQAEAEEKEKTMLALAEAKAEADARIAALEEEKSSAIAALEEEKSSAIATLEEAKTSAIAALEEESALAVAALKEEKAIAVAALEEENALAAAALATLEEEKAAIITELEEKAAAFATLEEEKSTALLALEEDKSAALAALEEEKSAALAALEEEKSAAFAALEEDKAAALAALEEDKAAALAALEDEKTAAIAAIEEDKAASIAHLEEEHTAALALLEEEKTSIAAEYEQAKQDHEAIIAEFEQTKQEHEAMIAERDEEKERIQEEARAELERITNELEQRVQEKEEAISSLLAQHEEASQRCAEEQAERAQAAADREHELLETVAAGEARVQTLEEELASLNATLEQEKEAYATSLAEREVVHSADMEAKDAEAAERERALSEQITALEEELCAARAAYMVEHERLVNEHTSHQASWEEREQAFAETEEELKARVSTLEGELEISQQQHREAQQSLADATAAHEDRVATLEGDLTAAQDRHAELEQSLGDITAAHEERVTALEDELASTQTERDNAQVALDEYAEKEAAWTEREAGLLSTAEERDARIQTLEDELASLREEQEQERQRRVAEDGERAERERIAVEASLDRERTIAESHDARIKELTEELAALRAEREQERAKREVEDAERREADKAEAKEAAEAHTVQLTAIEEKLAQFHEHSTEQFTQQEIRVQEVTVRLDRIEDTATQRWEQLEAEKAEAAAKPTMETILDGHRDELRATMQGQLEALENGLKEDGIQKQDEILAQIRGMIEEHTSAAITSCVSEFSTMLESLSSSQQAEILSALRIAIQEQVTLNISFYIEELSKTWDAHGARLLEEVLTTVRSTEHDVVEFNTDNHLTDFCKNLAPEMLQLFHEIREKEEEKQKLDRQIDILRRHKTDYETEDLGPSDSTPEEVPMKGAWRGRSSARRRAADPQSHPLPVPPEQLYPSPPPPPMSHRGAPSYHDPSRPVSSWGSWPADSVNQPTDPSVQLAMIPPPVHHSEYGGSQATYYHQ</sequence>
<feature type="region of interest" description="Disordered" evidence="2">
    <location>
        <begin position="3579"/>
        <end position="3694"/>
    </location>
</feature>
<keyword evidence="4" id="KW-1185">Reference proteome</keyword>
<feature type="compositionally biased region" description="Polar residues" evidence="2">
    <location>
        <begin position="3650"/>
        <end position="3669"/>
    </location>
</feature>
<feature type="region of interest" description="Disordered" evidence="2">
    <location>
        <begin position="2399"/>
        <end position="2448"/>
    </location>
</feature>
<feature type="region of interest" description="Disordered" evidence="2">
    <location>
        <begin position="914"/>
        <end position="1281"/>
    </location>
</feature>
<dbReference type="Proteomes" id="UP000703269">
    <property type="component" value="Unassembled WGS sequence"/>
</dbReference>
<feature type="region of interest" description="Disordered" evidence="2">
    <location>
        <begin position="1757"/>
        <end position="1776"/>
    </location>
</feature>
<feature type="coiled-coil region" evidence="1">
    <location>
        <begin position="3126"/>
        <end position="3353"/>
    </location>
</feature>
<dbReference type="OrthoDB" id="2804742at2759"/>
<feature type="compositionally biased region" description="Pro residues" evidence="2">
    <location>
        <begin position="3618"/>
        <end position="3636"/>
    </location>
</feature>
<keyword evidence="1" id="KW-0175">Coiled coil</keyword>
<gene>
    <name evidence="3" type="ORF">PsYK624_128280</name>
</gene>
<feature type="region of interest" description="Disordered" evidence="2">
    <location>
        <begin position="1339"/>
        <end position="1360"/>
    </location>
</feature>
<proteinExistence type="predicted"/>
<dbReference type="GO" id="GO:0043047">
    <property type="term" value="F:single-stranded telomeric DNA binding"/>
    <property type="evidence" value="ECO:0007669"/>
    <property type="project" value="TreeGrafter"/>
</dbReference>
<feature type="compositionally biased region" description="Low complexity" evidence="2">
    <location>
        <begin position="1545"/>
        <end position="1570"/>
    </location>
</feature>
<organism evidence="3 4">
    <name type="scientific">Phanerochaete sordida</name>
    <dbReference type="NCBI Taxonomy" id="48140"/>
    <lineage>
        <taxon>Eukaryota</taxon>
        <taxon>Fungi</taxon>
        <taxon>Dikarya</taxon>
        <taxon>Basidiomycota</taxon>
        <taxon>Agaricomycotina</taxon>
        <taxon>Agaricomycetes</taxon>
        <taxon>Polyporales</taxon>
        <taxon>Phanerochaetaceae</taxon>
        <taxon>Phanerochaete</taxon>
    </lineage>
</organism>
<dbReference type="GO" id="GO:0003691">
    <property type="term" value="F:double-stranded telomeric DNA binding"/>
    <property type="evidence" value="ECO:0007669"/>
    <property type="project" value="TreeGrafter"/>
</dbReference>
<feature type="region of interest" description="Disordered" evidence="2">
    <location>
        <begin position="2644"/>
        <end position="2664"/>
    </location>
</feature>
<feature type="region of interest" description="Disordered" evidence="2">
    <location>
        <begin position="1679"/>
        <end position="1699"/>
    </location>
</feature>
<dbReference type="CDD" id="cd06503">
    <property type="entry name" value="ATP-synt_Fo_b"/>
    <property type="match status" value="2"/>
</dbReference>
<feature type="region of interest" description="Disordered" evidence="2">
    <location>
        <begin position="683"/>
        <end position="723"/>
    </location>
</feature>
<feature type="compositionally biased region" description="Basic and acidic residues" evidence="2">
    <location>
        <begin position="2409"/>
        <end position="2420"/>
    </location>
</feature>
<comment type="caution">
    <text evidence="3">The sequence shown here is derived from an EMBL/GenBank/DDBJ whole genome shotgun (WGS) entry which is preliminary data.</text>
</comment>
<feature type="compositionally biased region" description="Low complexity" evidence="2">
    <location>
        <begin position="103"/>
        <end position="114"/>
    </location>
</feature>
<evidence type="ECO:0000313" key="4">
    <source>
        <dbReference type="Proteomes" id="UP000703269"/>
    </source>
</evidence>
<feature type="region of interest" description="Disordered" evidence="2">
    <location>
        <begin position="822"/>
        <end position="868"/>
    </location>
</feature>
<feature type="compositionally biased region" description="Acidic residues" evidence="2">
    <location>
        <begin position="1914"/>
        <end position="1931"/>
    </location>
</feature>
<feature type="compositionally biased region" description="Polar residues" evidence="2">
    <location>
        <begin position="714"/>
        <end position="723"/>
    </location>
</feature>
<feature type="compositionally biased region" description="Polar residues" evidence="2">
    <location>
        <begin position="1003"/>
        <end position="1012"/>
    </location>
</feature>
<dbReference type="EMBL" id="BPQB01000062">
    <property type="protein sequence ID" value="GJE96628.1"/>
    <property type="molecule type" value="Genomic_DNA"/>
</dbReference>
<feature type="region of interest" description="Disordered" evidence="2">
    <location>
        <begin position="1785"/>
        <end position="1823"/>
    </location>
</feature>
<feature type="compositionally biased region" description="Low complexity" evidence="2">
    <location>
        <begin position="1023"/>
        <end position="1032"/>
    </location>
</feature>
<feature type="region of interest" description="Disordered" evidence="2">
    <location>
        <begin position="393"/>
        <end position="478"/>
    </location>
</feature>
<evidence type="ECO:0000256" key="1">
    <source>
        <dbReference type="SAM" id="Coils"/>
    </source>
</evidence>
<evidence type="ECO:0000256" key="2">
    <source>
        <dbReference type="SAM" id="MobiDB-lite"/>
    </source>
</evidence>
<feature type="compositionally biased region" description="Pro residues" evidence="2">
    <location>
        <begin position="2368"/>
        <end position="2382"/>
    </location>
</feature>
<feature type="compositionally biased region" description="Polar residues" evidence="2">
    <location>
        <begin position="44"/>
        <end position="54"/>
    </location>
</feature>
<dbReference type="GO" id="GO:0000794">
    <property type="term" value="C:condensed nuclear chromosome"/>
    <property type="evidence" value="ECO:0007669"/>
    <property type="project" value="TreeGrafter"/>
</dbReference>
<feature type="compositionally biased region" description="Polar residues" evidence="2">
    <location>
        <begin position="684"/>
        <end position="695"/>
    </location>
</feature>
<feature type="compositionally biased region" description="Low complexity" evidence="2">
    <location>
        <begin position="1596"/>
        <end position="1606"/>
    </location>
</feature>
<feature type="region of interest" description="Disordered" evidence="2">
    <location>
        <begin position="1"/>
        <end position="23"/>
    </location>
</feature>
<feature type="compositionally biased region" description="Polar residues" evidence="2">
    <location>
        <begin position="1207"/>
        <end position="1217"/>
    </location>
</feature>
<reference evidence="3 4" key="1">
    <citation type="submission" date="2021-08" db="EMBL/GenBank/DDBJ databases">
        <title>Draft Genome Sequence of Phanerochaete sordida strain YK-624.</title>
        <authorList>
            <person name="Mori T."/>
            <person name="Dohra H."/>
            <person name="Suzuki T."/>
            <person name="Kawagishi H."/>
            <person name="Hirai H."/>
        </authorList>
    </citation>
    <scope>NUCLEOTIDE SEQUENCE [LARGE SCALE GENOMIC DNA]</scope>
    <source>
        <strain evidence="3 4">YK-624</strain>
    </source>
</reference>
<feature type="region of interest" description="Disordered" evidence="2">
    <location>
        <begin position="782"/>
        <end position="807"/>
    </location>
</feature>
<dbReference type="GO" id="GO:0006302">
    <property type="term" value="P:double-strand break repair"/>
    <property type="evidence" value="ECO:0007669"/>
    <property type="project" value="TreeGrafter"/>
</dbReference>
<dbReference type="GO" id="GO:0007004">
    <property type="term" value="P:telomere maintenance via telomerase"/>
    <property type="evidence" value="ECO:0007669"/>
    <property type="project" value="TreeGrafter"/>
</dbReference>
<feature type="region of interest" description="Disordered" evidence="2">
    <location>
        <begin position="2346"/>
        <end position="2384"/>
    </location>
</feature>
<feature type="compositionally biased region" description="Low complexity" evidence="2">
    <location>
        <begin position="2351"/>
        <end position="2367"/>
    </location>
</feature>
<dbReference type="GO" id="GO:0070192">
    <property type="term" value="P:chromosome organization involved in meiotic cell cycle"/>
    <property type="evidence" value="ECO:0007669"/>
    <property type="project" value="TreeGrafter"/>
</dbReference>
<feature type="compositionally biased region" description="Polar residues" evidence="2">
    <location>
        <begin position="1"/>
        <end position="18"/>
    </location>
</feature>
<feature type="region of interest" description="Disordered" evidence="2">
    <location>
        <begin position="1536"/>
        <end position="1606"/>
    </location>
</feature>
<feature type="compositionally biased region" description="Pro residues" evidence="2">
    <location>
        <begin position="1126"/>
        <end position="1136"/>
    </location>
</feature>
<feature type="compositionally biased region" description="Low complexity" evidence="2">
    <location>
        <begin position="696"/>
        <end position="713"/>
    </location>
</feature>
<evidence type="ECO:0000313" key="3">
    <source>
        <dbReference type="EMBL" id="GJE96628.1"/>
    </source>
</evidence>
<protein>
    <recommendedName>
        <fullName evidence="5">PH domain-containing protein</fullName>
    </recommendedName>
</protein>
<feature type="coiled-coil region" evidence="1">
    <location>
        <begin position="2777"/>
        <end position="3089"/>
    </location>
</feature>
<feature type="compositionally biased region" description="Low complexity" evidence="2">
    <location>
        <begin position="428"/>
        <end position="439"/>
    </location>
</feature>
<feature type="compositionally biased region" description="Polar residues" evidence="2">
    <location>
        <begin position="158"/>
        <end position="179"/>
    </location>
</feature>
<feature type="compositionally biased region" description="Acidic residues" evidence="2">
    <location>
        <begin position="948"/>
        <end position="971"/>
    </location>
</feature>
<dbReference type="GO" id="GO:0000722">
    <property type="term" value="P:telomere maintenance via recombination"/>
    <property type="evidence" value="ECO:0007669"/>
    <property type="project" value="TreeGrafter"/>
</dbReference>
<feature type="compositionally biased region" description="Low complexity" evidence="2">
    <location>
        <begin position="2239"/>
        <end position="2267"/>
    </location>
</feature>
<feature type="region of interest" description="Disordered" evidence="2">
    <location>
        <begin position="2230"/>
        <end position="2267"/>
    </location>
</feature>
<dbReference type="PANTHER" id="PTHR18867:SF12">
    <property type="entry name" value="DNA REPAIR PROTEIN RAD50"/>
    <property type="match status" value="1"/>
</dbReference>
<name>A0A9P3LIX5_9APHY</name>
<feature type="compositionally biased region" description="Low complexity" evidence="2">
    <location>
        <begin position="914"/>
        <end position="930"/>
    </location>
</feature>
<dbReference type="GO" id="GO:0030870">
    <property type="term" value="C:Mre11 complex"/>
    <property type="evidence" value="ECO:0007669"/>
    <property type="project" value="TreeGrafter"/>
</dbReference>
<feature type="region of interest" description="Disordered" evidence="2">
    <location>
        <begin position="40"/>
        <end position="208"/>
    </location>
</feature>
<feature type="compositionally biased region" description="Low complexity" evidence="2">
    <location>
        <begin position="1810"/>
        <end position="1823"/>
    </location>
</feature>